<proteinExistence type="predicted"/>
<dbReference type="AlphaFoldDB" id="I3Y8K0"/>
<dbReference type="eggNOG" id="ENOG503444S">
    <property type="taxonomic scope" value="Bacteria"/>
</dbReference>
<name>I3Y8K0_THIV6</name>
<keyword evidence="2" id="KW-1185">Reference proteome</keyword>
<evidence type="ECO:0000313" key="1">
    <source>
        <dbReference type="EMBL" id="AFL73318.1"/>
    </source>
</evidence>
<dbReference type="EMBL" id="CP003154">
    <property type="protein sequence ID" value="AFL73318.1"/>
    <property type="molecule type" value="Genomic_DNA"/>
</dbReference>
<sequence length="96" mass="11086">MKGLDRLAEQHIREHQVRQLKIDEVEAREHAERLRSLAAQAEILADWRQKSINQAGPMGVLDIVAQDLESFVELFEHAPRCELPEPLELRRPVQVS</sequence>
<dbReference type="Proteomes" id="UP000006062">
    <property type="component" value="Chromosome"/>
</dbReference>
<dbReference type="STRING" id="765911.Thivi_1302"/>
<dbReference type="KEGG" id="tvi:Thivi_1302"/>
<organism evidence="1 2">
    <name type="scientific">Thiocystis violascens (strain ATCC 17096 / DSM 198 / 6111)</name>
    <name type="common">Chromatium violascens</name>
    <dbReference type="NCBI Taxonomy" id="765911"/>
    <lineage>
        <taxon>Bacteria</taxon>
        <taxon>Pseudomonadati</taxon>
        <taxon>Pseudomonadota</taxon>
        <taxon>Gammaproteobacteria</taxon>
        <taxon>Chromatiales</taxon>
        <taxon>Chromatiaceae</taxon>
        <taxon>Thiocystis</taxon>
    </lineage>
</organism>
<gene>
    <name evidence="1" type="ordered locus">Thivi_1302</name>
</gene>
<dbReference type="HOGENOM" id="CLU_2358807_0_0_6"/>
<accession>I3Y8K0</accession>
<evidence type="ECO:0000313" key="2">
    <source>
        <dbReference type="Proteomes" id="UP000006062"/>
    </source>
</evidence>
<protein>
    <submittedName>
        <fullName evidence="1">Uncharacterized protein</fullName>
    </submittedName>
</protein>
<reference evidence="1 2" key="1">
    <citation type="submission" date="2012-06" db="EMBL/GenBank/DDBJ databases">
        <title>Complete sequence of Thiocystis violascens DSM 198.</title>
        <authorList>
            <consortium name="US DOE Joint Genome Institute"/>
            <person name="Lucas S."/>
            <person name="Han J."/>
            <person name="Lapidus A."/>
            <person name="Cheng J.-F."/>
            <person name="Goodwin L."/>
            <person name="Pitluck S."/>
            <person name="Peters L."/>
            <person name="Ovchinnikova G."/>
            <person name="Teshima H."/>
            <person name="Detter J.C."/>
            <person name="Han C."/>
            <person name="Tapia R."/>
            <person name="Land M."/>
            <person name="Hauser L."/>
            <person name="Kyrpides N."/>
            <person name="Ivanova N."/>
            <person name="Pagani I."/>
            <person name="Vogl K."/>
            <person name="Liu Z."/>
            <person name="Frigaard N.-U."/>
            <person name="Bryant D."/>
            <person name="Woyke T."/>
        </authorList>
    </citation>
    <scope>NUCLEOTIDE SEQUENCE [LARGE SCALE GENOMIC DNA]</scope>
    <source>
        <strain evidence="2">ATCC 17096 / DSM 198 / 6111</strain>
    </source>
</reference>